<evidence type="ECO:0000256" key="1">
    <source>
        <dbReference type="ARBA" id="ARBA00004651"/>
    </source>
</evidence>
<dbReference type="InterPro" id="IPR005495">
    <property type="entry name" value="LptG/LptF_permease"/>
</dbReference>
<evidence type="ECO:0000256" key="2">
    <source>
        <dbReference type="ARBA" id="ARBA00022475"/>
    </source>
</evidence>
<feature type="transmembrane region" description="Helical" evidence="6">
    <location>
        <begin position="338"/>
        <end position="357"/>
    </location>
</feature>
<feature type="transmembrane region" description="Helical" evidence="6">
    <location>
        <begin position="40"/>
        <end position="58"/>
    </location>
</feature>
<reference evidence="7 8" key="1">
    <citation type="journal article" date="2017" name="Int. J. Syst. Evol. Microbiol.">
        <title>Ramlibacter alkalitolerans sp. nov., alkali-tolerant bacterium isolated from soil of ginseng.</title>
        <authorList>
            <person name="Lee D.H."/>
            <person name="Cha C.J."/>
        </authorList>
    </citation>
    <scope>NUCLEOTIDE SEQUENCE [LARGE SCALE GENOMIC DNA]</scope>
    <source>
        <strain evidence="7 8">KACC 19305</strain>
    </source>
</reference>
<comment type="caution">
    <text evidence="7">The sequence shown here is derived from an EMBL/GenBank/DDBJ whole genome shotgun (WGS) entry which is preliminary data.</text>
</comment>
<dbReference type="PANTHER" id="PTHR33529">
    <property type="entry name" value="SLR0882 PROTEIN-RELATED"/>
    <property type="match status" value="1"/>
</dbReference>
<feature type="transmembrane region" description="Helical" evidence="6">
    <location>
        <begin position="65"/>
        <end position="85"/>
    </location>
</feature>
<proteinExistence type="predicted"/>
<evidence type="ECO:0000256" key="3">
    <source>
        <dbReference type="ARBA" id="ARBA00022692"/>
    </source>
</evidence>
<feature type="transmembrane region" description="Helical" evidence="6">
    <location>
        <begin position="309"/>
        <end position="326"/>
    </location>
</feature>
<evidence type="ECO:0000313" key="8">
    <source>
        <dbReference type="Proteomes" id="UP000622707"/>
    </source>
</evidence>
<sequence>MHLRPFDRLDRYALRLFAIPLIAGVATMLVATMLGRLLRLFDIAASTGAALPLVLLMAAELVPHYLGLALPVAFTAAIFMAAARMCDDSELDVMLSTGRSIARIAAPYFVLAVLLSVFNLYLFGRLQPLARYDYHVRMDQALQTNWDARIEENRFIDIAHGFSFRADTVDEGGRSFRGVFMSRRDGAVEEITTAERGRLEAALNGQGMRLQLEQGVRMRTTDAGEVTTTRFDSGYFQEALPANSPFRDRGAAASERTLAELWQTMCRTCEQGAAAEFHSRLARSLIPPLLPLLALPLGMAAKRGRRTPGVIFASVALLLLNHSLQFGKSLAESGRMPAAAAVWTPYLLFALLSLWIFRGSLAWPGDNPVSRAVAGVETLLERARPLRRARVAP</sequence>
<name>A0ABS1JWD3_9BURK</name>
<organism evidence="7 8">
    <name type="scientific">Ramlibacter alkalitolerans</name>
    <dbReference type="NCBI Taxonomy" id="2039631"/>
    <lineage>
        <taxon>Bacteria</taxon>
        <taxon>Pseudomonadati</taxon>
        <taxon>Pseudomonadota</taxon>
        <taxon>Betaproteobacteria</taxon>
        <taxon>Burkholderiales</taxon>
        <taxon>Comamonadaceae</taxon>
        <taxon>Ramlibacter</taxon>
    </lineage>
</organism>
<keyword evidence="2" id="KW-1003">Cell membrane</keyword>
<feature type="transmembrane region" description="Helical" evidence="6">
    <location>
        <begin position="105"/>
        <end position="123"/>
    </location>
</feature>
<dbReference type="Pfam" id="PF03739">
    <property type="entry name" value="LptF_LptG"/>
    <property type="match status" value="1"/>
</dbReference>
<accession>A0ABS1JWD3</accession>
<evidence type="ECO:0000256" key="6">
    <source>
        <dbReference type="SAM" id="Phobius"/>
    </source>
</evidence>
<dbReference type="EMBL" id="JAEQND010000019">
    <property type="protein sequence ID" value="MBL0428507.1"/>
    <property type="molecule type" value="Genomic_DNA"/>
</dbReference>
<protein>
    <submittedName>
        <fullName evidence="7">LptF/LptG family permease</fullName>
    </submittedName>
</protein>
<evidence type="ECO:0000313" key="7">
    <source>
        <dbReference type="EMBL" id="MBL0428507.1"/>
    </source>
</evidence>
<dbReference type="PANTHER" id="PTHR33529:SF6">
    <property type="entry name" value="YJGP_YJGQ FAMILY PERMEASE"/>
    <property type="match status" value="1"/>
</dbReference>
<evidence type="ECO:0000256" key="4">
    <source>
        <dbReference type="ARBA" id="ARBA00022989"/>
    </source>
</evidence>
<dbReference type="RefSeq" id="WP_201693152.1">
    <property type="nucleotide sequence ID" value="NZ_JAEQND010000019.1"/>
</dbReference>
<comment type="subcellular location">
    <subcellularLocation>
        <location evidence="1">Cell membrane</location>
        <topology evidence="1">Multi-pass membrane protein</topology>
    </subcellularLocation>
</comment>
<keyword evidence="8" id="KW-1185">Reference proteome</keyword>
<gene>
    <name evidence="7" type="ORF">JI746_25605</name>
</gene>
<keyword evidence="5 6" id="KW-0472">Membrane</keyword>
<evidence type="ECO:0000256" key="5">
    <source>
        <dbReference type="ARBA" id="ARBA00023136"/>
    </source>
</evidence>
<dbReference type="Proteomes" id="UP000622707">
    <property type="component" value="Unassembled WGS sequence"/>
</dbReference>
<keyword evidence="3 6" id="KW-0812">Transmembrane</keyword>
<feature type="transmembrane region" description="Helical" evidence="6">
    <location>
        <begin position="12"/>
        <end position="34"/>
    </location>
</feature>
<keyword evidence="4 6" id="KW-1133">Transmembrane helix</keyword>